<sequence length="119" mass="13681">MRSGKAKNGEPHSTRIEHCDTIICDDLIEQLEERSRDAKQPRFSIGNKQSLVARIARLEGLKKRLERRFIHIGGEYAGWNNGVEELSWREIETAFKSRILTGAVINSGYIEPRRFLEDA</sequence>
<organism evidence="1 2">
    <name type="scientific">Ooceraea biroi</name>
    <name type="common">Clonal raider ant</name>
    <name type="synonym">Cerapachys biroi</name>
    <dbReference type="NCBI Taxonomy" id="2015173"/>
    <lineage>
        <taxon>Eukaryota</taxon>
        <taxon>Metazoa</taxon>
        <taxon>Ecdysozoa</taxon>
        <taxon>Arthropoda</taxon>
        <taxon>Hexapoda</taxon>
        <taxon>Insecta</taxon>
        <taxon>Pterygota</taxon>
        <taxon>Neoptera</taxon>
        <taxon>Endopterygota</taxon>
        <taxon>Hymenoptera</taxon>
        <taxon>Apocrita</taxon>
        <taxon>Aculeata</taxon>
        <taxon>Formicoidea</taxon>
        <taxon>Formicidae</taxon>
        <taxon>Dorylinae</taxon>
        <taxon>Ooceraea</taxon>
    </lineage>
</organism>
<dbReference type="Proteomes" id="UP000053097">
    <property type="component" value="Unassembled WGS sequence"/>
</dbReference>
<dbReference type="AlphaFoldDB" id="A0A026W2Q8"/>
<proteinExistence type="predicted"/>
<protein>
    <submittedName>
        <fullName evidence="1">Uncharacterized protein</fullName>
    </submittedName>
</protein>
<dbReference type="EMBL" id="KK107491">
    <property type="protein sequence ID" value="EZA49876.1"/>
    <property type="molecule type" value="Genomic_DNA"/>
</dbReference>
<name>A0A026W2Q8_OOCBI</name>
<accession>A0A026W2Q8</accession>
<dbReference type="OMA" id="RETWKCK"/>
<evidence type="ECO:0000313" key="2">
    <source>
        <dbReference type="Proteomes" id="UP000053097"/>
    </source>
</evidence>
<reference evidence="1 2" key="1">
    <citation type="journal article" date="2014" name="Curr. Biol.">
        <title>The genome of the clonal raider ant Cerapachys biroi.</title>
        <authorList>
            <person name="Oxley P.R."/>
            <person name="Ji L."/>
            <person name="Fetter-Pruneda I."/>
            <person name="McKenzie S.K."/>
            <person name="Li C."/>
            <person name="Hu H."/>
            <person name="Zhang G."/>
            <person name="Kronauer D.J."/>
        </authorList>
    </citation>
    <scope>NUCLEOTIDE SEQUENCE [LARGE SCALE GENOMIC DNA]</scope>
</reference>
<keyword evidence="2" id="KW-1185">Reference proteome</keyword>
<evidence type="ECO:0000313" key="1">
    <source>
        <dbReference type="EMBL" id="EZA49876.1"/>
    </source>
</evidence>
<dbReference type="OrthoDB" id="414982at2759"/>
<gene>
    <name evidence="1" type="ORF">X777_11797</name>
</gene>